<dbReference type="AlphaFoldDB" id="J5R1T7"/>
<feature type="region of interest" description="Disordered" evidence="1">
    <location>
        <begin position="69"/>
        <end position="93"/>
    </location>
</feature>
<accession>J5R1T7</accession>
<dbReference type="Proteomes" id="UP000002748">
    <property type="component" value="Unassembled WGS sequence"/>
</dbReference>
<comment type="caution">
    <text evidence="2">The sequence shown here is derived from an EMBL/GenBank/DDBJ whole genome shotgun (WGS) entry which is preliminary data.</text>
</comment>
<proteinExistence type="predicted"/>
<dbReference type="RefSeq" id="XP_014181560.1">
    <property type="nucleotide sequence ID" value="XM_014326085.1"/>
</dbReference>
<sequence length="272" mass="29412">MPATAVDHHVPANHVQAKFTGRDGINEGQPDQAKEEDEAGKTSMSSKNGGGAAVANRFLRKSWTPIRKSINPLGAPTSVQSDVTAGRDEPGGANIEVSATQRAIYRSFVMGTRTSAEHKFSTSGPLMARVAHLMGQSSPSHNIVHVPFPRGDIAKLKKRESSEVKLKLIDPLSPLGGSLFNPDALLVIAMDSINGHFLFAFGRWNLEGKIQQGYWDQWLLWCSVVRDATRTVAVPEPLCKTDLEREGRFGIEDDSSGTVVGPFTSPPGSKEL</sequence>
<organism evidence="2 3">
    <name type="scientific">Trichosporon asahii var. asahii (strain ATCC 90039 / CBS 2479 / JCM 2466 / KCTC 7840 / NBRC 103889/ NCYC 2677 / UAMH 7654)</name>
    <name type="common">Yeast</name>
    <dbReference type="NCBI Taxonomy" id="1186058"/>
    <lineage>
        <taxon>Eukaryota</taxon>
        <taxon>Fungi</taxon>
        <taxon>Dikarya</taxon>
        <taxon>Basidiomycota</taxon>
        <taxon>Agaricomycotina</taxon>
        <taxon>Tremellomycetes</taxon>
        <taxon>Trichosporonales</taxon>
        <taxon>Trichosporonaceae</taxon>
        <taxon>Trichosporon</taxon>
    </lineage>
</organism>
<reference evidence="2 3" key="1">
    <citation type="journal article" date="2012" name="Eukaryot. Cell">
        <title>Draft genome sequence of CBS 2479, the standard type strain of Trichosporon asahii.</title>
        <authorList>
            <person name="Yang R.Y."/>
            <person name="Li H.T."/>
            <person name="Zhu H."/>
            <person name="Zhou G.P."/>
            <person name="Wang M."/>
            <person name="Wang L."/>
        </authorList>
    </citation>
    <scope>NUCLEOTIDE SEQUENCE [LARGE SCALE GENOMIC DNA]</scope>
    <source>
        <strain evidence="3">ATCC 90039 / CBS 2479 / JCM 2466 / KCTC 7840 / NCYC 2677 / UAMH 7654</strain>
    </source>
</reference>
<evidence type="ECO:0000313" key="2">
    <source>
        <dbReference type="EMBL" id="EJT50278.1"/>
    </source>
</evidence>
<dbReference type="EMBL" id="ALBS01000115">
    <property type="protein sequence ID" value="EJT50278.1"/>
    <property type="molecule type" value="Genomic_DNA"/>
</dbReference>
<evidence type="ECO:0000256" key="1">
    <source>
        <dbReference type="SAM" id="MobiDB-lite"/>
    </source>
</evidence>
<feature type="region of interest" description="Disordered" evidence="1">
    <location>
        <begin position="17"/>
        <end position="53"/>
    </location>
</feature>
<feature type="region of interest" description="Disordered" evidence="1">
    <location>
        <begin position="250"/>
        <end position="272"/>
    </location>
</feature>
<dbReference type="VEuPathDB" id="FungiDB:A1Q1_00436"/>
<evidence type="ECO:0000313" key="3">
    <source>
        <dbReference type="Proteomes" id="UP000002748"/>
    </source>
</evidence>
<gene>
    <name evidence="2" type="ORF">A1Q1_00436</name>
</gene>
<dbReference type="GeneID" id="25983950"/>
<dbReference type="KEGG" id="tasa:A1Q1_00436"/>
<name>J5R1T7_TRIAS</name>
<dbReference type="HOGENOM" id="CLU_1023741_0_0_1"/>
<protein>
    <submittedName>
        <fullName evidence="2">Uncharacterized protein</fullName>
    </submittedName>
</protein>